<dbReference type="EMBL" id="BK015570">
    <property type="protein sequence ID" value="DAE13833.1"/>
    <property type="molecule type" value="Genomic_DNA"/>
</dbReference>
<evidence type="ECO:0000256" key="1">
    <source>
        <dbReference type="SAM" id="Phobius"/>
    </source>
</evidence>
<name>A0A8S5Q4T6_9CAUD</name>
<accession>A0A8S5Q4T6</accession>
<feature type="transmembrane region" description="Helical" evidence="1">
    <location>
        <begin position="7"/>
        <end position="31"/>
    </location>
</feature>
<protein>
    <submittedName>
        <fullName evidence="2">Uncharacterized protein</fullName>
    </submittedName>
</protein>
<reference evidence="2" key="1">
    <citation type="journal article" date="2021" name="Proc. Natl. Acad. Sci. U.S.A.">
        <title>A Catalog of Tens of Thousands of Viruses from Human Metagenomes Reveals Hidden Associations with Chronic Diseases.</title>
        <authorList>
            <person name="Tisza M.J."/>
            <person name="Buck C.B."/>
        </authorList>
    </citation>
    <scope>NUCLEOTIDE SEQUENCE</scope>
    <source>
        <strain evidence="2">CtLNL10</strain>
    </source>
</reference>
<proteinExistence type="predicted"/>
<sequence>MVKIKKLSMYAHLITYLFIIDILYNLLYILYE</sequence>
<evidence type="ECO:0000313" key="2">
    <source>
        <dbReference type="EMBL" id="DAE13833.1"/>
    </source>
</evidence>
<keyword evidence="1" id="KW-0812">Transmembrane</keyword>
<keyword evidence="1" id="KW-1133">Transmembrane helix</keyword>
<organism evidence="2">
    <name type="scientific">Siphoviridae sp. ctLNL10</name>
    <dbReference type="NCBI Taxonomy" id="2825453"/>
    <lineage>
        <taxon>Viruses</taxon>
        <taxon>Duplodnaviria</taxon>
        <taxon>Heunggongvirae</taxon>
        <taxon>Uroviricota</taxon>
        <taxon>Caudoviricetes</taxon>
    </lineage>
</organism>
<keyword evidence="1" id="KW-0472">Membrane</keyword>